<name>A0A2I8ETM7_9BURK</name>
<evidence type="ECO:0000313" key="2">
    <source>
        <dbReference type="Proteomes" id="UP000243502"/>
    </source>
</evidence>
<protein>
    <submittedName>
        <fullName evidence="1">Uncharacterized protein</fullName>
    </submittedName>
</protein>
<evidence type="ECO:0000313" key="1">
    <source>
        <dbReference type="EMBL" id="AUT62850.1"/>
    </source>
</evidence>
<accession>A0A2I8ETM7</accession>
<dbReference type="Proteomes" id="UP000243502">
    <property type="component" value="Chromosome 2"/>
</dbReference>
<sequence>MKIVEPTSNVASFEYFRAMDSDNSPGADGAVIVVRARTYSVEQNIASNVAIADQTDGASKLMLMSAAAPPLGSITGWDASPRRSENMAILKD</sequence>
<dbReference type="RefSeq" id="WP_042312445.1">
    <property type="nucleotide sequence ID" value="NZ_CP026112.1"/>
</dbReference>
<gene>
    <name evidence="1" type="ORF">C2L65_25055</name>
</gene>
<organism evidence="1 2">
    <name type="scientific">Paraburkholderia terrae</name>
    <dbReference type="NCBI Taxonomy" id="311230"/>
    <lineage>
        <taxon>Bacteria</taxon>
        <taxon>Pseudomonadati</taxon>
        <taxon>Pseudomonadota</taxon>
        <taxon>Betaproteobacteria</taxon>
        <taxon>Burkholderiales</taxon>
        <taxon>Burkholderiaceae</taxon>
        <taxon>Paraburkholderia</taxon>
    </lineage>
</organism>
<dbReference type="KEGG" id="pter:C2L65_25055"/>
<dbReference type="AlphaFoldDB" id="A0A2I8ETM7"/>
<dbReference type="EMBL" id="CP026112">
    <property type="protein sequence ID" value="AUT62850.1"/>
    <property type="molecule type" value="Genomic_DNA"/>
</dbReference>
<proteinExistence type="predicted"/>
<reference evidence="1 2" key="1">
    <citation type="submission" date="2018-01" db="EMBL/GenBank/DDBJ databases">
        <title>Species boundaries and ecological features among Paraburkholderia terrae DSMZ17804T, P. hospita DSMZ17164T and P. caribensis DSMZ13236T.</title>
        <authorList>
            <person name="Pratama A.A."/>
        </authorList>
    </citation>
    <scope>NUCLEOTIDE SEQUENCE [LARGE SCALE GENOMIC DNA]</scope>
    <source>
        <strain evidence="1 2">DSM 17804</strain>
    </source>
</reference>